<keyword evidence="1" id="KW-0677">Repeat</keyword>
<feature type="compositionally biased region" description="Basic residues" evidence="2">
    <location>
        <begin position="165"/>
        <end position="177"/>
    </location>
</feature>
<dbReference type="Gene3D" id="1.25.40.10">
    <property type="entry name" value="Tetratricopeptide repeat domain"/>
    <property type="match status" value="3"/>
</dbReference>
<feature type="region of interest" description="Disordered" evidence="2">
    <location>
        <begin position="112"/>
        <end position="201"/>
    </location>
</feature>
<feature type="signal peptide" evidence="3">
    <location>
        <begin position="1"/>
        <end position="27"/>
    </location>
</feature>
<dbReference type="Pfam" id="PF13812">
    <property type="entry name" value="PPR_3"/>
    <property type="match status" value="1"/>
</dbReference>
<proteinExistence type="predicted"/>
<comment type="caution">
    <text evidence="4">The sequence shown here is derived from an EMBL/GenBank/DDBJ whole genome shotgun (WGS) entry which is preliminary data.</text>
</comment>
<dbReference type="InterPro" id="IPR002885">
    <property type="entry name" value="PPR_rpt"/>
</dbReference>
<organism evidence="4 5">
    <name type="scientific">Cyclostephanos tholiformis</name>
    <dbReference type="NCBI Taxonomy" id="382380"/>
    <lineage>
        <taxon>Eukaryota</taxon>
        <taxon>Sar</taxon>
        <taxon>Stramenopiles</taxon>
        <taxon>Ochrophyta</taxon>
        <taxon>Bacillariophyta</taxon>
        <taxon>Coscinodiscophyceae</taxon>
        <taxon>Thalassiosirophycidae</taxon>
        <taxon>Stephanodiscales</taxon>
        <taxon>Stephanodiscaceae</taxon>
        <taxon>Cyclostephanos</taxon>
    </lineage>
</organism>
<evidence type="ECO:0000313" key="5">
    <source>
        <dbReference type="Proteomes" id="UP001530377"/>
    </source>
</evidence>
<dbReference type="Proteomes" id="UP001530377">
    <property type="component" value="Unassembled WGS sequence"/>
</dbReference>
<evidence type="ECO:0000256" key="2">
    <source>
        <dbReference type="SAM" id="MobiDB-lite"/>
    </source>
</evidence>
<name>A0ABD3RAF4_9STRA</name>
<keyword evidence="3" id="KW-0732">Signal</keyword>
<dbReference type="InterPro" id="IPR051222">
    <property type="entry name" value="PPR/CCM1_RNA-binding"/>
</dbReference>
<evidence type="ECO:0008006" key="6">
    <source>
        <dbReference type="Google" id="ProtNLM"/>
    </source>
</evidence>
<evidence type="ECO:0000313" key="4">
    <source>
        <dbReference type="EMBL" id="KAL3809362.1"/>
    </source>
</evidence>
<sequence>MVWIKSRCKGSTIIIAGSLFVSPLAAAAFRAPSPTSSSPPPSVRAGSVNHNFLVAAVAVVAAVDDKCERVPSHGGSTRLSASVLSDSLDADEQERLRDGDDLVGNIVLGRARSNGVNGINNGHANVNGVRGIDLGGGADDRMRRRHEEPRPPPRQGPGGPMQQRRQQHQQQRRRHQQQRRDDTDKRSATRKNNTAMADPDFLRKRTENLLRITQRSYKTALLLGSDIGVGSLKVDKRTFDWLIDAWSYSGEDDAVDNALSLLYRMEELRDYDAEDANDGDCGFVEGRQQAVSPDVKSYTKVINAIAHSGRPDAGEQAEKVLERMIMASSRLCDDDLRPNTLTYTYVIDAYARSSSSRAPHAAQRIVEEMERLRAGGDPAVRPTSRAWNSVISAWAQWEGEEMAWGRIGSGAERAESCLEIMEELANTTGNEDVRPNSFNYNSVISALANSHDIGAASRAEKILEKMENLHRMTGDESVKPRTATYNAIIDAWAKSGEVDAADRAELLLAHMMELYETGHNLDAKPNVRSFNSVLNAWAKSGHPMAPNHACEVLAQMEELGRSSHLKVSPDATSFATVINAFARSHTFGKAERAYNLFMHMKELHNSSGKSTLRPNSVVYNSVLNACAFAVGDLEEQSQAMEIANSLLVELNESPYGRPDQVTYGTYLKVINNQMPPSGARDQVVDTVFRKCVKDGMVGEMVLRQLREMEMEEVYENLVGRSMWGEINLSDLPTDWTCNVIEGKRLRRWQNRR</sequence>
<feature type="compositionally biased region" description="Basic and acidic residues" evidence="2">
    <location>
        <begin position="178"/>
        <end position="187"/>
    </location>
</feature>
<feature type="compositionally biased region" description="Basic and acidic residues" evidence="2">
    <location>
        <begin position="138"/>
        <end position="151"/>
    </location>
</feature>
<feature type="chain" id="PRO_5044805617" description="Pentacotripeptide-repeat region of PRORP domain-containing protein" evidence="3">
    <location>
        <begin position="28"/>
        <end position="752"/>
    </location>
</feature>
<dbReference type="PANTHER" id="PTHR47942">
    <property type="entry name" value="TETRATRICOPEPTIDE REPEAT (TPR)-LIKE SUPERFAMILY PROTEIN-RELATED"/>
    <property type="match status" value="1"/>
</dbReference>
<evidence type="ECO:0000256" key="1">
    <source>
        <dbReference type="ARBA" id="ARBA00022737"/>
    </source>
</evidence>
<dbReference type="PANTHER" id="PTHR47942:SF63">
    <property type="entry name" value="PENTATRICOPEPTIDE REPEAT-CONTAINING PROTEIN"/>
    <property type="match status" value="1"/>
</dbReference>
<protein>
    <recommendedName>
        <fullName evidence="6">Pentacotripeptide-repeat region of PRORP domain-containing protein</fullName>
    </recommendedName>
</protein>
<feature type="compositionally biased region" description="Polar residues" evidence="2">
    <location>
        <begin position="114"/>
        <end position="124"/>
    </location>
</feature>
<dbReference type="EMBL" id="JALLPB020000414">
    <property type="protein sequence ID" value="KAL3809362.1"/>
    <property type="molecule type" value="Genomic_DNA"/>
</dbReference>
<accession>A0ABD3RAF4</accession>
<dbReference type="AlphaFoldDB" id="A0ABD3RAF4"/>
<evidence type="ECO:0000256" key="3">
    <source>
        <dbReference type="SAM" id="SignalP"/>
    </source>
</evidence>
<gene>
    <name evidence="4" type="ORF">ACHAXA_004365</name>
</gene>
<reference evidence="4 5" key="1">
    <citation type="submission" date="2024-10" db="EMBL/GenBank/DDBJ databases">
        <title>Updated reference genomes for cyclostephanoid diatoms.</title>
        <authorList>
            <person name="Roberts W.R."/>
            <person name="Alverson A.J."/>
        </authorList>
    </citation>
    <scope>NUCLEOTIDE SEQUENCE [LARGE SCALE GENOMIC DNA]</scope>
    <source>
        <strain evidence="4 5">AJA228-03</strain>
    </source>
</reference>
<dbReference type="InterPro" id="IPR011990">
    <property type="entry name" value="TPR-like_helical_dom_sf"/>
</dbReference>
<keyword evidence="5" id="KW-1185">Reference proteome</keyword>